<feature type="non-terminal residue" evidence="1">
    <location>
        <position position="1"/>
    </location>
</feature>
<dbReference type="EMBL" id="GECZ01022223">
    <property type="protein sequence ID" value="JAS47546.1"/>
    <property type="molecule type" value="Transcribed_RNA"/>
</dbReference>
<sequence>LADMTPTATVLTTGKRCLKVLKSLTNLKRRIAAAVLHDKPTRKPVRVTQLSQCPYHLSITSLDRHHDSHSIDTVMTWLDEGSLLQEISDNRLNERLEMVQGST</sequence>
<organism evidence="1">
    <name type="scientific">Cuerna arida</name>
    <dbReference type="NCBI Taxonomy" id="1464854"/>
    <lineage>
        <taxon>Eukaryota</taxon>
        <taxon>Metazoa</taxon>
        <taxon>Ecdysozoa</taxon>
        <taxon>Arthropoda</taxon>
        <taxon>Hexapoda</taxon>
        <taxon>Insecta</taxon>
        <taxon>Pterygota</taxon>
        <taxon>Neoptera</taxon>
        <taxon>Paraneoptera</taxon>
        <taxon>Hemiptera</taxon>
        <taxon>Auchenorrhyncha</taxon>
        <taxon>Membracoidea</taxon>
        <taxon>Cicadellidae</taxon>
        <taxon>Cicadellinae</taxon>
        <taxon>Proconiini</taxon>
        <taxon>Cuerna</taxon>
    </lineage>
</organism>
<reference evidence="1" key="1">
    <citation type="submission" date="2015-11" db="EMBL/GenBank/DDBJ databases">
        <title>De novo transcriptome assembly of four potential Pierce s Disease insect vectors from Arizona vineyards.</title>
        <authorList>
            <person name="Tassone E.E."/>
        </authorList>
    </citation>
    <scope>NUCLEOTIDE SEQUENCE</scope>
</reference>
<gene>
    <name evidence="1" type="ORF">g.27819</name>
    <name evidence="2" type="ORF">g.27820</name>
</gene>
<evidence type="ECO:0000313" key="2">
    <source>
        <dbReference type="EMBL" id="JAS61749.1"/>
    </source>
</evidence>
<dbReference type="EMBL" id="GECZ01008020">
    <property type="protein sequence ID" value="JAS61749.1"/>
    <property type="molecule type" value="Transcribed_RNA"/>
</dbReference>
<evidence type="ECO:0000313" key="1">
    <source>
        <dbReference type="EMBL" id="JAS47546.1"/>
    </source>
</evidence>
<accession>A0A1B6FB99</accession>
<name>A0A1B6FB99_9HEMI</name>
<dbReference type="AlphaFoldDB" id="A0A1B6FB99"/>
<proteinExistence type="predicted"/>
<protein>
    <submittedName>
        <fullName evidence="1">Uncharacterized protein</fullName>
    </submittedName>
</protein>